<dbReference type="GO" id="GO:0022857">
    <property type="term" value="F:transmembrane transporter activity"/>
    <property type="evidence" value="ECO:0007669"/>
    <property type="project" value="InterPro"/>
</dbReference>
<name>A0AAV1LK82_9NEOP</name>
<protein>
    <recommendedName>
        <fullName evidence="6">Major facilitator superfamily (MFS) profile domain-containing protein</fullName>
    </recommendedName>
</protein>
<dbReference type="PANTHER" id="PTHR48021">
    <property type="match status" value="1"/>
</dbReference>
<evidence type="ECO:0000256" key="5">
    <source>
        <dbReference type="SAM" id="Phobius"/>
    </source>
</evidence>
<evidence type="ECO:0000313" key="7">
    <source>
        <dbReference type="EMBL" id="CAK1595536.1"/>
    </source>
</evidence>
<organism evidence="7 8">
    <name type="scientific">Parnassius mnemosyne</name>
    <name type="common">clouded apollo</name>
    <dbReference type="NCBI Taxonomy" id="213953"/>
    <lineage>
        <taxon>Eukaryota</taxon>
        <taxon>Metazoa</taxon>
        <taxon>Ecdysozoa</taxon>
        <taxon>Arthropoda</taxon>
        <taxon>Hexapoda</taxon>
        <taxon>Insecta</taxon>
        <taxon>Pterygota</taxon>
        <taxon>Neoptera</taxon>
        <taxon>Endopterygota</taxon>
        <taxon>Lepidoptera</taxon>
        <taxon>Glossata</taxon>
        <taxon>Ditrysia</taxon>
        <taxon>Papilionoidea</taxon>
        <taxon>Papilionidae</taxon>
        <taxon>Parnassiinae</taxon>
        <taxon>Parnassini</taxon>
        <taxon>Parnassius</taxon>
        <taxon>Driopa</taxon>
    </lineage>
</organism>
<dbReference type="GO" id="GO:0016020">
    <property type="term" value="C:membrane"/>
    <property type="evidence" value="ECO:0007669"/>
    <property type="project" value="UniProtKB-SubCell"/>
</dbReference>
<evidence type="ECO:0000313" key="8">
    <source>
        <dbReference type="Proteomes" id="UP001314205"/>
    </source>
</evidence>
<feature type="transmembrane region" description="Helical" evidence="5">
    <location>
        <begin position="112"/>
        <end position="131"/>
    </location>
</feature>
<evidence type="ECO:0000256" key="2">
    <source>
        <dbReference type="ARBA" id="ARBA00022692"/>
    </source>
</evidence>
<reference evidence="7 8" key="1">
    <citation type="submission" date="2023-11" db="EMBL/GenBank/DDBJ databases">
        <authorList>
            <person name="Hedman E."/>
            <person name="Englund M."/>
            <person name="Stromberg M."/>
            <person name="Nyberg Akerstrom W."/>
            <person name="Nylinder S."/>
            <person name="Jareborg N."/>
            <person name="Kallberg Y."/>
            <person name="Kronander E."/>
        </authorList>
    </citation>
    <scope>NUCLEOTIDE SEQUENCE [LARGE SCALE GENOMIC DNA]</scope>
</reference>
<evidence type="ECO:0000256" key="3">
    <source>
        <dbReference type="ARBA" id="ARBA00022989"/>
    </source>
</evidence>
<keyword evidence="4 5" id="KW-0472">Membrane</keyword>
<evidence type="ECO:0000259" key="6">
    <source>
        <dbReference type="PROSITE" id="PS50850"/>
    </source>
</evidence>
<comment type="subcellular location">
    <subcellularLocation>
        <location evidence="1">Membrane</location>
        <topology evidence="1">Multi-pass membrane protein</topology>
    </subcellularLocation>
</comment>
<keyword evidence="2 5" id="KW-0812">Transmembrane</keyword>
<dbReference type="Proteomes" id="UP001314205">
    <property type="component" value="Unassembled WGS sequence"/>
</dbReference>
<sequence>MPFYFQILILAAGCFHSFSAGIVLAYPSVLNAAILSPDATDIKATTGQASWIASAHGFSGLLGFFIFSPLFQVIGRKPVNISFEIFMIVGWILLYFSKSITMMIIAKSIQGLAMGGVFVYAITIIFLYFILPETKNKTLQEIEDGIKRVVRNEADLELILSNDPDKSIKVVF</sequence>
<dbReference type="Gene3D" id="1.20.1250.20">
    <property type="entry name" value="MFS general substrate transporter like domains"/>
    <property type="match status" value="1"/>
</dbReference>
<dbReference type="InterPro" id="IPR050549">
    <property type="entry name" value="MFS_Trehalose_Transporter"/>
</dbReference>
<feature type="domain" description="Major facilitator superfamily (MFS) profile" evidence="6">
    <location>
        <begin position="5"/>
        <end position="172"/>
    </location>
</feature>
<gene>
    <name evidence="7" type="ORF">PARMNEM_LOCUS14999</name>
</gene>
<feature type="transmembrane region" description="Helical" evidence="5">
    <location>
        <begin position="83"/>
        <end position="106"/>
    </location>
</feature>
<comment type="caution">
    <text evidence="7">The sequence shown here is derived from an EMBL/GenBank/DDBJ whole genome shotgun (WGS) entry which is preliminary data.</text>
</comment>
<dbReference type="Pfam" id="PF00083">
    <property type="entry name" value="Sugar_tr"/>
    <property type="match status" value="1"/>
</dbReference>
<evidence type="ECO:0000256" key="4">
    <source>
        <dbReference type="ARBA" id="ARBA00023136"/>
    </source>
</evidence>
<feature type="transmembrane region" description="Helical" evidence="5">
    <location>
        <begin position="49"/>
        <end position="71"/>
    </location>
</feature>
<dbReference type="EMBL" id="CAVLGL010000092">
    <property type="protein sequence ID" value="CAK1595536.1"/>
    <property type="molecule type" value="Genomic_DNA"/>
</dbReference>
<dbReference type="SUPFAM" id="SSF103473">
    <property type="entry name" value="MFS general substrate transporter"/>
    <property type="match status" value="1"/>
</dbReference>
<dbReference type="InterPro" id="IPR020846">
    <property type="entry name" value="MFS_dom"/>
</dbReference>
<keyword evidence="3 5" id="KW-1133">Transmembrane helix</keyword>
<evidence type="ECO:0000256" key="1">
    <source>
        <dbReference type="ARBA" id="ARBA00004141"/>
    </source>
</evidence>
<dbReference type="PROSITE" id="PS50850">
    <property type="entry name" value="MFS"/>
    <property type="match status" value="1"/>
</dbReference>
<dbReference type="PANTHER" id="PTHR48021:SF96">
    <property type="entry name" value="FACILITATED TREHALOSE TRANSPORTER TRET1-1-RELATED"/>
    <property type="match status" value="1"/>
</dbReference>
<dbReference type="InterPro" id="IPR036259">
    <property type="entry name" value="MFS_trans_sf"/>
</dbReference>
<accession>A0AAV1LK82</accession>
<proteinExistence type="predicted"/>
<keyword evidence="8" id="KW-1185">Reference proteome</keyword>
<dbReference type="InterPro" id="IPR005828">
    <property type="entry name" value="MFS_sugar_transport-like"/>
</dbReference>
<dbReference type="AlphaFoldDB" id="A0AAV1LK82"/>